<organism evidence="4 5">
    <name type="scientific">Zophobas morio</name>
    <dbReference type="NCBI Taxonomy" id="2755281"/>
    <lineage>
        <taxon>Eukaryota</taxon>
        <taxon>Metazoa</taxon>
        <taxon>Ecdysozoa</taxon>
        <taxon>Arthropoda</taxon>
        <taxon>Hexapoda</taxon>
        <taxon>Insecta</taxon>
        <taxon>Pterygota</taxon>
        <taxon>Neoptera</taxon>
        <taxon>Endopterygota</taxon>
        <taxon>Coleoptera</taxon>
        <taxon>Polyphaga</taxon>
        <taxon>Cucujiformia</taxon>
        <taxon>Tenebrionidae</taxon>
        <taxon>Zophobas</taxon>
    </lineage>
</organism>
<keyword evidence="3" id="KW-0690">Ribosome biogenesis</keyword>
<dbReference type="SMART" id="SM00654">
    <property type="entry name" value="eIF6"/>
    <property type="match status" value="1"/>
</dbReference>
<comment type="caution">
    <text evidence="4">The sequence shown here is derived from an EMBL/GenBank/DDBJ whole genome shotgun (WGS) entry which is preliminary data.</text>
</comment>
<dbReference type="CDD" id="cd00527">
    <property type="entry name" value="IF6"/>
    <property type="match status" value="1"/>
</dbReference>
<keyword evidence="2 3" id="KW-0648">Protein biosynthesis</keyword>
<dbReference type="GO" id="GO:0043023">
    <property type="term" value="F:ribosomal large subunit binding"/>
    <property type="evidence" value="ECO:0007669"/>
    <property type="project" value="UniProtKB-UniRule"/>
</dbReference>
<comment type="similarity">
    <text evidence="3">Belongs to the eIF-6 family.</text>
</comment>
<dbReference type="GO" id="GO:0042256">
    <property type="term" value="P:cytosolic ribosome assembly"/>
    <property type="evidence" value="ECO:0007669"/>
    <property type="project" value="UniProtKB-UniRule"/>
</dbReference>
<evidence type="ECO:0000313" key="5">
    <source>
        <dbReference type="Proteomes" id="UP001168821"/>
    </source>
</evidence>
<comment type="subunit">
    <text evidence="3">Monomer. Associates with the 60S ribosomal subunit.</text>
</comment>
<protein>
    <recommendedName>
        <fullName evidence="3">Eukaryotic translation initiation factor 6</fullName>
        <shortName evidence="3">eIF-6</shortName>
    </recommendedName>
</protein>
<dbReference type="EMBL" id="JALNTZ010000007">
    <property type="protein sequence ID" value="KAJ3646888.1"/>
    <property type="molecule type" value="Genomic_DNA"/>
</dbReference>
<reference evidence="4" key="1">
    <citation type="journal article" date="2023" name="G3 (Bethesda)">
        <title>Whole genome assemblies of Zophobas morio and Tenebrio molitor.</title>
        <authorList>
            <person name="Kaur S."/>
            <person name="Stinson S.A."/>
            <person name="diCenzo G.C."/>
        </authorList>
    </citation>
    <scope>NUCLEOTIDE SEQUENCE</scope>
    <source>
        <strain evidence="4">QUZm001</strain>
    </source>
</reference>
<dbReference type="GO" id="GO:0005730">
    <property type="term" value="C:nucleolus"/>
    <property type="evidence" value="ECO:0007669"/>
    <property type="project" value="UniProtKB-SubCell"/>
</dbReference>
<dbReference type="PANTHER" id="PTHR10784">
    <property type="entry name" value="TRANSLATION INITIATION FACTOR 6"/>
    <property type="match status" value="1"/>
</dbReference>
<proteinExistence type="inferred from homology"/>
<dbReference type="GO" id="GO:0042273">
    <property type="term" value="P:ribosomal large subunit biogenesis"/>
    <property type="evidence" value="ECO:0007669"/>
    <property type="project" value="UniProtKB-UniRule"/>
</dbReference>
<dbReference type="NCBIfam" id="TIGR00323">
    <property type="entry name" value="eIF-6"/>
    <property type="match status" value="1"/>
</dbReference>
<dbReference type="Pfam" id="PF01912">
    <property type="entry name" value="eIF-6"/>
    <property type="match status" value="1"/>
</dbReference>
<evidence type="ECO:0000313" key="4">
    <source>
        <dbReference type="EMBL" id="KAJ3646888.1"/>
    </source>
</evidence>
<gene>
    <name evidence="3" type="primary">EIF6</name>
    <name evidence="4" type="ORF">Zmor_024453</name>
</gene>
<evidence type="ECO:0000256" key="1">
    <source>
        <dbReference type="ARBA" id="ARBA00022540"/>
    </source>
</evidence>
<keyword evidence="5" id="KW-1185">Reference proteome</keyword>
<keyword evidence="1 3" id="KW-0396">Initiation factor</keyword>
<dbReference type="GO" id="GO:0005737">
    <property type="term" value="C:cytoplasm"/>
    <property type="evidence" value="ECO:0007669"/>
    <property type="project" value="UniProtKB-SubCell"/>
</dbReference>
<evidence type="ECO:0000256" key="3">
    <source>
        <dbReference type="HAMAP-Rule" id="MF_03132"/>
    </source>
</evidence>
<dbReference type="GO" id="GO:0003743">
    <property type="term" value="F:translation initiation factor activity"/>
    <property type="evidence" value="ECO:0007669"/>
    <property type="project" value="UniProtKB-UniRule"/>
</dbReference>
<dbReference type="Gene3D" id="3.75.10.10">
    <property type="entry name" value="L-arginine/glycine Amidinotransferase, Chain A"/>
    <property type="match status" value="1"/>
</dbReference>
<dbReference type="HAMAP" id="MF_00032">
    <property type="entry name" value="eIF_6"/>
    <property type="match status" value="1"/>
</dbReference>
<comment type="function">
    <text evidence="3">Binds to the 60S ribosomal subunit and prevents its association with the 40S ribosomal subunit to form the 80S initiation complex in the cytoplasm. May also be involved in ribosome biogenesis.</text>
</comment>
<name>A0AA38HYI9_9CUCU</name>
<keyword evidence="3" id="KW-0539">Nucleus</keyword>
<dbReference type="SUPFAM" id="SSF55909">
    <property type="entry name" value="Pentein"/>
    <property type="match status" value="1"/>
</dbReference>
<keyword evidence="3" id="KW-0963">Cytoplasm</keyword>
<dbReference type="InterPro" id="IPR002769">
    <property type="entry name" value="eIF6"/>
</dbReference>
<comment type="subcellular location">
    <subcellularLocation>
        <location evidence="3">Cytoplasm</location>
    </subcellularLocation>
    <subcellularLocation>
        <location evidence="3">Nucleus</location>
        <location evidence="3">Nucleolus</location>
    </subcellularLocation>
    <text evidence="3">Shuttles between cytoplasm and nucleus/nucleolus.</text>
</comment>
<sequence>METTEQYMPSDIIPTRNYTSASEKNLWWYIKRVNKDYTMVGNGQSRHEGVWPQAFRTRRSYTGLMYRSDPREMWTQALGITLGNNNDIGVFVRLTNSYFLVGGEDEAENFCRTVQGDLPEIPVIRTSLSGCRVIGRMCVGNNHGLLVPEAIYDTELEHLRDKIPESIQIKKIEERLSALGNVVVCNDQVALVHPELDKESEEIIEDTLQVEVFRHVIANNPLVGSYCVLNNNGGLVNVDISKTDLEDLSSLLGLPLIPGTVNYGNKAVAAGVAANDTIAYAGIKTTSREFLAIEKAFGLPGRG</sequence>
<dbReference type="AlphaFoldDB" id="A0AA38HYI9"/>
<evidence type="ECO:0000256" key="2">
    <source>
        <dbReference type="ARBA" id="ARBA00022917"/>
    </source>
</evidence>
<dbReference type="Proteomes" id="UP001168821">
    <property type="component" value="Unassembled WGS sequence"/>
</dbReference>
<accession>A0AA38HYI9</accession>